<dbReference type="PROSITE" id="PS50042">
    <property type="entry name" value="CNMP_BINDING_3"/>
    <property type="match status" value="1"/>
</dbReference>
<dbReference type="AlphaFoldDB" id="A0A975B592"/>
<sequence length="267" mass="30250">MKNKIEFSKVKIFSDIDSHSEDMLKAIFTPQLRKKNEFLIFYGQEVPGIFILAEGRVTVLGQDKKTPLAILEKDAIFGEMSFLEAGLTASANIVVSSETAEVLFCSKDIFIKHLLKYPQLYNAFYKGAAILIADRLRRASKIITKGYQFVASVLEDSEFDFKLGRTRSILNETGNNIVSQLCEVLPLLDKFIEDFPGDTEKIVEIKNKIYSVAFAEGQNFDRLEQQLDHILYHFANLKIIINGGTPLELKGDTTLFSEEPQTDFLIF</sequence>
<gene>
    <name evidence="2" type="ORF">dnl_12590</name>
</gene>
<dbReference type="Proteomes" id="UP000663720">
    <property type="component" value="Chromosome"/>
</dbReference>
<dbReference type="CDD" id="cd00038">
    <property type="entry name" value="CAP_ED"/>
    <property type="match status" value="1"/>
</dbReference>
<evidence type="ECO:0000313" key="3">
    <source>
        <dbReference type="Proteomes" id="UP000663720"/>
    </source>
</evidence>
<proteinExistence type="predicted"/>
<reference evidence="2" key="1">
    <citation type="journal article" date="2021" name="Microb. Physiol.">
        <title>Proteogenomic Insights into the Physiology of Marine, Sulfate-Reducing, Filamentous Desulfonema limicola and Desulfonema magnum.</title>
        <authorList>
            <person name="Schnaars V."/>
            <person name="Wohlbrand L."/>
            <person name="Scheve S."/>
            <person name="Hinrichs C."/>
            <person name="Reinhardt R."/>
            <person name="Rabus R."/>
        </authorList>
    </citation>
    <scope>NUCLEOTIDE SEQUENCE</scope>
    <source>
        <strain evidence="2">5ac10</strain>
    </source>
</reference>
<dbReference type="SUPFAM" id="SSF51206">
    <property type="entry name" value="cAMP-binding domain-like"/>
    <property type="match status" value="1"/>
</dbReference>
<dbReference type="EMBL" id="CP061799">
    <property type="protein sequence ID" value="QTA79012.1"/>
    <property type="molecule type" value="Genomic_DNA"/>
</dbReference>
<evidence type="ECO:0000259" key="1">
    <source>
        <dbReference type="PROSITE" id="PS50042"/>
    </source>
</evidence>
<dbReference type="PANTHER" id="PTHR47823:SF9">
    <property type="entry name" value="CHROMOSOME UNDETERMINED SCAFFOLD_10, WHOLE GENOME SHOTGUN SEQUENCE"/>
    <property type="match status" value="1"/>
</dbReference>
<dbReference type="Gene3D" id="2.60.120.10">
    <property type="entry name" value="Jelly Rolls"/>
    <property type="match status" value="1"/>
</dbReference>
<feature type="domain" description="Cyclic nucleotide-binding" evidence="1">
    <location>
        <begin position="12"/>
        <end position="98"/>
    </location>
</feature>
<dbReference type="PANTHER" id="PTHR47823">
    <property type="entry name" value="ION_TRANS DOMAIN-CONTAINING PROTEIN"/>
    <property type="match status" value="1"/>
</dbReference>
<dbReference type="KEGG" id="dli:dnl_12590"/>
<dbReference type="InterPro" id="IPR014710">
    <property type="entry name" value="RmlC-like_jellyroll"/>
</dbReference>
<keyword evidence="3" id="KW-1185">Reference proteome</keyword>
<dbReference type="RefSeq" id="WP_207690809.1">
    <property type="nucleotide sequence ID" value="NZ_CP061799.1"/>
</dbReference>
<dbReference type="Pfam" id="PF00027">
    <property type="entry name" value="cNMP_binding"/>
    <property type="match status" value="1"/>
</dbReference>
<organism evidence="2 3">
    <name type="scientific">Desulfonema limicola</name>
    <dbReference type="NCBI Taxonomy" id="45656"/>
    <lineage>
        <taxon>Bacteria</taxon>
        <taxon>Pseudomonadati</taxon>
        <taxon>Thermodesulfobacteriota</taxon>
        <taxon>Desulfobacteria</taxon>
        <taxon>Desulfobacterales</taxon>
        <taxon>Desulfococcaceae</taxon>
        <taxon>Desulfonema</taxon>
    </lineage>
</organism>
<name>A0A975B592_9BACT</name>
<evidence type="ECO:0000313" key="2">
    <source>
        <dbReference type="EMBL" id="QTA79012.1"/>
    </source>
</evidence>
<protein>
    <submittedName>
        <fullName evidence="2">Cyclic nucleotide-binding domain-containing protein</fullName>
    </submittedName>
</protein>
<accession>A0A975B592</accession>
<dbReference type="InterPro" id="IPR000595">
    <property type="entry name" value="cNMP-bd_dom"/>
</dbReference>
<dbReference type="InterPro" id="IPR018490">
    <property type="entry name" value="cNMP-bd_dom_sf"/>
</dbReference>
<dbReference type="SMART" id="SM00100">
    <property type="entry name" value="cNMP"/>
    <property type="match status" value="1"/>
</dbReference>